<proteinExistence type="predicted"/>
<comment type="caution">
    <text evidence="1">The sequence shown here is derived from an EMBL/GenBank/DDBJ whole genome shotgun (WGS) entry which is preliminary data.</text>
</comment>
<sequence length="40" mass="4027">MAYTIGELAEDCFAPIGIGLLAMTDSTVIAAYAGISFGAT</sequence>
<name>A0ABW7N5Y9_9BACT</name>
<reference evidence="1 2" key="1">
    <citation type="journal article" date="2013" name="Int. J. Syst. Evol. Microbiol.">
        <title>Marinoscillum luteum sp. nov., isolated from marine sediment.</title>
        <authorList>
            <person name="Cha I.T."/>
            <person name="Park S.J."/>
            <person name="Kim S.J."/>
            <person name="Kim J.G."/>
            <person name="Jung M.Y."/>
            <person name="Shin K.S."/>
            <person name="Kwon K.K."/>
            <person name="Yang S.H."/>
            <person name="Seo Y.S."/>
            <person name="Rhee S.K."/>
        </authorList>
    </citation>
    <scope>NUCLEOTIDE SEQUENCE [LARGE SCALE GENOMIC DNA]</scope>
    <source>
        <strain evidence="1 2">KCTC 23939</strain>
    </source>
</reference>
<accession>A0ABW7N5Y9</accession>
<dbReference type="Proteomes" id="UP001610063">
    <property type="component" value="Unassembled WGS sequence"/>
</dbReference>
<dbReference type="EMBL" id="JBIPKE010000013">
    <property type="protein sequence ID" value="MFH6982976.1"/>
    <property type="molecule type" value="Genomic_DNA"/>
</dbReference>
<organism evidence="1 2">
    <name type="scientific">Marinoscillum luteum</name>
    <dbReference type="NCBI Taxonomy" id="861051"/>
    <lineage>
        <taxon>Bacteria</taxon>
        <taxon>Pseudomonadati</taxon>
        <taxon>Bacteroidota</taxon>
        <taxon>Cytophagia</taxon>
        <taxon>Cytophagales</taxon>
        <taxon>Reichenbachiellaceae</taxon>
        <taxon>Marinoscillum</taxon>
    </lineage>
</organism>
<evidence type="ECO:0000313" key="2">
    <source>
        <dbReference type="Proteomes" id="UP001610063"/>
    </source>
</evidence>
<gene>
    <name evidence="1" type="ORF">ACHKAR_05980</name>
</gene>
<evidence type="ECO:0000313" key="1">
    <source>
        <dbReference type="EMBL" id="MFH6982976.1"/>
    </source>
</evidence>
<protein>
    <submittedName>
        <fullName evidence="1">Uncharacterized protein</fullName>
    </submittedName>
</protein>
<dbReference type="RefSeq" id="WP_395416580.1">
    <property type="nucleotide sequence ID" value="NZ_JBIPKE010000013.1"/>
</dbReference>
<keyword evidence="2" id="KW-1185">Reference proteome</keyword>